<keyword evidence="8" id="KW-1185">Reference proteome</keyword>
<dbReference type="Gene3D" id="3.20.20.80">
    <property type="entry name" value="Glycosidases"/>
    <property type="match status" value="1"/>
</dbReference>
<dbReference type="PROSITE" id="PS51318">
    <property type="entry name" value="TAT"/>
    <property type="match status" value="1"/>
</dbReference>
<feature type="domain" description="F5/8 type C" evidence="6">
    <location>
        <begin position="683"/>
        <end position="797"/>
    </location>
</feature>
<evidence type="ECO:0000256" key="4">
    <source>
        <dbReference type="RuleBase" id="RU000675"/>
    </source>
</evidence>
<dbReference type="Proteomes" id="UP001204621">
    <property type="component" value="Unassembled WGS sequence"/>
</dbReference>
<dbReference type="InterPro" id="IPR048912">
    <property type="entry name" value="BetaGal1-like_ABD1"/>
</dbReference>
<dbReference type="GO" id="GO:0004565">
    <property type="term" value="F:beta-galactosidase activity"/>
    <property type="evidence" value="ECO:0007669"/>
    <property type="project" value="UniProtKB-EC"/>
</dbReference>
<evidence type="ECO:0000313" key="8">
    <source>
        <dbReference type="Proteomes" id="UP001204621"/>
    </source>
</evidence>
<dbReference type="EC" id="3.2.1.23" evidence="4"/>
<dbReference type="PANTHER" id="PTHR23421">
    <property type="entry name" value="BETA-GALACTOSIDASE RELATED"/>
    <property type="match status" value="1"/>
</dbReference>
<gene>
    <name evidence="7" type="ORF">NX778_13365</name>
</gene>
<evidence type="ECO:0000259" key="6">
    <source>
        <dbReference type="PROSITE" id="PS50022"/>
    </source>
</evidence>
<evidence type="ECO:0000256" key="3">
    <source>
        <dbReference type="ARBA" id="ARBA00023295"/>
    </source>
</evidence>
<evidence type="ECO:0000256" key="2">
    <source>
        <dbReference type="ARBA" id="ARBA00022801"/>
    </source>
</evidence>
<dbReference type="InterPro" id="IPR019801">
    <property type="entry name" value="Glyco_hydro_35_CS"/>
</dbReference>
<dbReference type="SUPFAM" id="SSF49785">
    <property type="entry name" value="Galactose-binding domain-like"/>
    <property type="match status" value="2"/>
</dbReference>
<dbReference type="InterPro" id="IPR000421">
    <property type="entry name" value="FA58C"/>
</dbReference>
<dbReference type="InterPro" id="IPR048913">
    <property type="entry name" value="BetaGal_gal-bd"/>
</dbReference>
<dbReference type="RefSeq" id="WP_258812245.1">
    <property type="nucleotide sequence ID" value="NZ_JANUGU010000004.1"/>
</dbReference>
<keyword evidence="3 4" id="KW-0326">Glycosidase</keyword>
<dbReference type="PROSITE" id="PS01182">
    <property type="entry name" value="GLYCOSYL_HYDROL_F35"/>
    <property type="match status" value="1"/>
</dbReference>
<dbReference type="InterPro" id="IPR008979">
    <property type="entry name" value="Galactose-bd-like_sf"/>
</dbReference>
<evidence type="ECO:0000313" key="7">
    <source>
        <dbReference type="EMBL" id="MCS0659052.1"/>
    </source>
</evidence>
<organism evidence="7 8">
    <name type="scientific">Massilia terrae</name>
    <dbReference type="NCBI Taxonomy" id="1811224"/>
    <lineage>
        <taxon>Bacteria</taxon>
        <taxon>Pseudomonadati</taxon>
        <taxon>Pseudomonadota</taxon>
        <taxon>Betaproteobacteria</taxon>
        <taxon>Burkholderiales</taxon>
        <taxon>Oxalobacteraceae</taxon>
        <taxon>Telluria group</taxon>
        <taxon>Massilia</taxon>
    </lineage>
</organism>
<evidence type="ECO:0000256" key="1">
    <source>
        <dbReference type="ARBA" id="ARBA00009809"/>
    </source>
</evidence>
<proteinExistence type="inferred from homology"/>
<dbReference type="InterPro" id="IPR031330">
    <property type="entry name" value="Gly_Hdrlase_35_cat"/>
</dbReference>
<dbReference type="InterPro" id="IPR001944">
    <property type="entry name" value="Glycoside_Hdrlase_35"/>
</dbReference>
<accession>A0ABT2CYK4</accession>
<dbReference type="InterPro" id="IPR006311">
    <property type="entry name" value="TAT_signal"/>
</dbReference>
<keyword evidence="2 4" id="KW-0378">Hydrolase</keyword>
<dbReference type="PRINTS" id="PR00742">
    <property type="entry name" value="GLHYDRLASE35"/>
</dbReference>
<dbReference type="Pfam" id="PF01301">
    <property type="entry name" value="Glyco_hydro_35"/>
    <property type="match status" value="1"/>
</dbReference>
<dbReference type="Gene3D" id="2.60.120.260">
    <property type="entry name" value="Galactose-binding domain-like"/>
    <property type="match status" value="3"/>
</dbReference>
<sequence length="797" mass="88515">MTTPLSRRGLLHGSAAAIASLCLPFGKQVQAAAHDVASPRFSVGATDFLLDGKPLQIRCGEMHFARVPREYWAHRLKALKAMGLNTVCAYLFWNYHEWREGRYDWGGQRDAAEFCRLAQELGLWVILRPGPYACAEWEMGGLPWWLLKHPGDAFLRTRDEAFMQPARRWLAEVGRVLAPMQVTHGGPILTVQVENEYGFFGQDLDYLRAMRQALLDARFDVPLFQCNPTNAVAKTHIPELLSVANFGSDPERGYRALASVQQGPLMCGEFYSGWFDTWGAPHRRGDAGNAVKDIQAMLKARGSFSLYMAHGGTSFGLWGGSDRPFRPDTSSYDYDAPIGEAGWVGEKFDAYREGIKPFLGPGETLPSAPPRNPVIAIAPFTFKHSAEVMANLPGRVIKDRSPRPIEQYDISRGLVAYQVTLPAGPAGVIEAAKVRDLAWVYLDGEPVGTMDTRHRRYRVEIPARDKPATLEVLLYTIARVNFGVEVHDRKGMHGPIRFRPREGEVQVLEDWTIRAIDFDADGSLPALDWKPGRARGPAFWRGGFDASETGDTFLDMSTWGQGIVWINGRCLGRYWSIGPTQTMYLPGPWIKRGRNEVVVLDLTGPQSARVEGLTTPILDRLQPDRDLPRASHASRLMLDGVAPVAEGAFAPGAMIQDVRFAKPASGRQFCLEALSAFDGKDSAAIAELSLLDAAGRPLDQSAWTIAYASSEEMNREDGSALNAINGQATDFWHTAYSGEQHPRFPHRLVIDLGASTEIHGMRYTPRQGPPQVTGRIRDYRIYVGERLVVEDRQAVRS</sequence>
<name>A0ABT2CYK4_9BURK</name>
<protein>
    <recommendedName>
        <fullName evidence="4">Beta-galactosidase</fullName>
        <ecNumber evidence="4">3.2.1.23</ecNumber>
    </recommendedName>
</protein>
<dbReference type="PROSITE" id="PS50022">
    <property type="entry name" value="FA58C_3"/>
    <property type="match status" value="1"/>
</dbReference>
<dbReference type="EMBL" id="JANUGU010000004">
    <property type="protein sequence ID" value="MCS0659052.1"/>
    <property type="molecule type" value="Genomic_DNA"/>
</dbReference>
<dbReference type="InterPro" id="IPR017853">
    <property type="entry name" value="GH"/>
</dbReference>
<dbReference type="SUPFAM" id="SSF51445">
    <property type="entry name" value="(Trans)glycosidases"/>
    <property type="match status" value="1"/>
</dbReference>
<reference evidence="7 8" key="1">
    <citation type="submission" date="2022-08" db="EMBL/GenBank/DDBJ databases">
        <title>Reclassification of Massilia species as members of the genera Telluria, Duganella, Pseudoduganella, Mokoshia gen. nov. and Zemynaea gen. nov. using orthogonal and non-orthogonal genome-based approaches.</title>
        <authorList>
            <person name="Bowman J.P."/>
        </authorList>
    </citation>
    <scope>NUCLEOTIDE SEQUENCE [LARGE SCALE GENOMIC DNA]</scope>
    <source>
        <strain evidence="7 8">JCM 31606</strain>
    </source>
</reference>
<dbReference type="Pfam" id="PF21467">
    <property type="entry name" value="BetaGal_gal-bd"/>
    <property type="match status" value="1"/>
</dbReference>
<dbReference type="Pfam" id="PF00754">
    <property type="entry name" value="F5_F8_type_C"/>
    <property type="match status" value="1"/>
</dbReference>
<dbReference type="Pfam" id="PF21317">
    <property type="entry name" value="BetaGal_ABD_1"/>
    <property type="match status" value="1"/>
</dbReference>
<comment type="caution">
    <text evidence="7">The sequence shown here is derived from an EMBL/GenBank/DDBJ whole genome shotgun (WGS) entry which is preliminary data.</text>
</comment>
<evidence type="ECO:0000256" key="5">
    <source>
        <dbReference type="RuleBase" id="RU003679"/>
    </source>
</evidence>
<comment type="catalytic activity">
    <reaction evidence="4">
        <text>Hydrolysis of terminal non-reducing beta-D-galactose residues in beta-D-galactosides.</text>
        <dbReference type="EC" id="3.2.1.23"/>
    </reaction>
</comment>
<comment type="similarity">
    <text evidence="1 5">Belongs to the glycosyl hydrolase 35 family.</text>
</comment>